<keyword evidence="4 6" id="KW-1133">Transmembrane helix</keyword>
<evidence type="ECO:0000256" key="5">
    <source>
        <dbReference type="ARBA" id="ARBA00023136"/>
    </source>
</evidence>
<comment type="subcellular location">
    <subcellularLocation>
        <location evidence="1">Membrane</location>
        <topology evidence="1">Multi-pass membrane protein</topology>
    </subcellularLocation>
</comment>
<sequence>MENIRSPMDNLFNMLSGFSAGQEKALKQGIYNAVALFFLCLVSVAGYGLYIILRPFVKPLIWALLCGSVLFPFKCLLVTAVQSWFTKVEASRTLLIVNVSLLPVHIFDNVSERVGSFLWMHMKYIVWTVLLALVAVGLYHFTPNVIMCLAWRMFQTFSIISGFFILACNIFTVSTILFGYFMILYIYWTPSNSAHFRYMSFMIWFIISMYLSSIAGSYQVLVFAALQILCIIGFIYEAILVMDAHELNGRHLTFSQAARFALTNELLPSQQEDKSTSLEDEQTKNCIPEEEVGKSTSADATGIERIRSTSRRGVKSLSLDTDAGLSAVMGVTTRTPAYNIHYITRATLRDRYLLGKIRAELRTSLDMQDDEVDTDKYMYGALYACAGMLLWKHRWIAHILVIPLVYYIVKQLGSYFGFWNMILGHCNSMIEILKSWCMDRHQALIPSNIRGLYKISVIVDEKLRNILKNSVNAVATTSVILGLIVFVTCASIFIMIQIYAEGLHLVQVTGEILNSTLMSNPDIDWVPEKWEESVNSVLDNVYTYGRSAISDGIRSLVKDLEPTKAEQMEKKVLELWDRLYQAWMMSNMDPNLVGPTVDAMSAYSAWESFKDSIGKTPIHLFNMTSIQNFAKENIGILTSVFDSVWSIVKGNISVILTIFTELFYIVLMSGSAVLNFVLSTVVFFTTLFYLLSSSDKTYKPIELTTMFSPISCHRFAMSLQEAVIGVFAATFKLASFFGMWTWFIHNLFQVKIVYLPSALATMLGAVPFLDAYFACIPATIELWFTRGSMIAISFFLFHFLPCNIVVTEFYKEIKGGGHPYLTGLSIAGGIFCLGVEGAIFGPLLLCCIMVVINLSRRYLHSPEEEEEVVLPAYERTSQYKSK</sequence>
<feature type="transmembrane region" description="Helical" evidence="6">
    <location>
        <begin position="163"/>
        <end position="188"/>
    </location>
</feature>
<dbReference type="OrthoDB" id="5970161at2759"/>
<dbReference type="GO" id="GO:0016020">
    <property type="term" value="C:membrane"/>
    <property type="evidence" value="ECO:0007669"/>
    <property type="project" value="UniProtKB-SubCell"/>
</dbReference>
<keyword evidence="5 6" id="KW-0472">Membrane</keyword>
<gene>
    <name evidence="7" type="primary">105617633</name>
</gene>
<name>A0A158NAL9_ATTCE</name>
<accession>A0A158NAL9</accession>
<comment type="similarity">
    <text evidence="2">Belongs to the autoinducer-2 exporter (AI-2E) (TC 2.A.86) family.</text>
</comment>
<feature type="transmembrane region" description="Helical" evidence="6">
    <location>
        <begin position="124"/>
        <end position="151"/>
    </location>
</feature>
<feature type="transmembrane region" description="Helical" evidence="6">
    <location>
        <begin position="30"/>
        <end position="53"/>
    </location>
</feature>
<proteinExistence type="inferred from homology"/>
<feature type="transmembrane region" description="Helical" evidence="6">
    <location>
        <begin position="673"/>
        <end position="691"/>
    </location>
</feature>
<reference evidence="8" key="1">
    <citation type="journal article" date="2011" name="PLoS Genet.">
        <title>The genome sequence of the leaf-cutter ant Atta cephalotes reveals insights into its obligate symbiotic lifestyle.</title>
        <authorList>
            <person name="Suen G."/>
            <person name="Teiling C."/>
            <person name="Li L."/>
            <person name="Holt C."/>
            <person name="Abouheif E."/>
            <person name="Bornberg-Bauer E."/>
            <person name="Bouffard P."/>
            <person name="Caldera E.J."/>
            <person name="Cash E."/>
            <person name="Cavanaugh A."/>
            <person name="Denas O."/>
            <person name="Elhaik E."/>
            <person name="Fave M.J."/>
            <person name="Gadau J."/>
            <person name="Gibson J.D."/>
            <person name="Graur D."/>
            <person name="Grubbs K.J."/>
            <person name="Hagen D.E."/>
            <person name="Harkins T.T."/>
            <person name="Helmkampf M."/>
            <person name="Hu H."/>
            <person name="Johnson B.R."/>
            <person name="Kim J."/>
            <person name="Marsh S.E."/>
            <person name="Moeller J.A."/>
            <person name="Munoz-Torres M.C."/>
            <person name="Murphy M.C."/>
            <person name="Naughton M.C."/>
            <person name="Nigam S."/>
            <person name="Overson R."/>
            <person name="Rajakumar R."/>
            <person name="Reese J.T."/>
            <person name="Scott J.J."/>
            <person name="Smith C.R."/>
            <person name="Tao S."/>
            <person name="Tsutsui N.D."/>
            <person name="Viljakainen L."/>
            <person name="Wissler L."/>
            <person name="Yandell M.D."/>
            <person name="Zimmer F."/>
            <person name="Taylor J."/>
            <person name="Slater S.C."/>
            <person name="Clifton S.W."/>
            <person name="Warren W.C."/>
            <person name="Elsik C.G."/>
            <person name="Smith C.D."/>
            <person name="Weinstock G.M."/>
            <person name="Gerardo N.M."/>
            <person name="Currie C.R."/>
        </authorList>
    </citation>
    <scope>NUCLEOTIDE SEQUENCE [LARGE SCALE GENOMIC DNA]</scope>
</reference>
<keyword evidence="8" id="KW-1185">Reference proteome</keyword>
<protein>
    <recommendedName>
        <fullName evidence="9">Transmembrane protein 245</fullName>
    </recommendedName>
</protein>
<feature type="transmembrane region" description="Helical" evidence="6">
    <location>
        <begin position="220"/>
        <end position="242"/>
    </location>
</feature>
<evidence type="ECO:0000256" key="4">
    <source>
        <dbReference type="ARBA" id="ARBA00022989"/>
    </source>
</evidence>
<evidence type="ECO:0000256" key="3">
    <source>
        <dbReference type="ARBA" id="ARBA00022692"/>
    </source>
</evidence>
<feature type="transmembrane region" description="Helical" evidence="6">
    <location>
        <begin position="722"/>
        <end position="743"/>
    </location>
</feature>
<dbReference type="PANTHER" id="PTHR21716:SF4">
    <property type="entry name" value="TRANSMEMBRANE PROTEIN 245"/>
    <property type="match status" value="1"/>
</dbReference>
<feature type="transmembrane region" description="Helical" evidence="6">
    <location>
        <begin position="60"/>
        <end position="85"/>
    </location>
</feature>
<dbReference type="AlphaFoldDB" id="A0A158NAL9"/>
<dbReference type="STRING" id="12957.A0A158NAL9"/>
<dbReference type="Proteomes" id="UP000005205">
    <property type="component" value="Unassembled WGS sequence"/>
</dbReference>
<dbReference type="EMBL" id="ADTU01010379">
    <property type="status" value="NOT_ANNOTATED_CDS"/>
    <property type="molecule type" value="Genomic_DNA"/>
</dbReference>
<dbReference type="InParanoid" id="A0A158NAL9"/>
<evidence type="ECO:0008006" key="9">
    <source>
        <dbReference type="Google" id="ProtNLM"/>
    </source>
</evidence>
<dbReference type="SUPFAM" id="SSF90123">
    <property type="entry name" value="ABC transporter transmembrane region"/>
    <property type="match status" value="1"/>
</dbReference>
<feature type="transmembrane region" description="Helical" evidence="6">
    <location>
        <begin position="787"/>
        <end position="806"/>
    </location>
</feature>
<organism evidence="7 8">
    <name type="scientific">Atta cephalotes</name>
    <name type="common">Leafcutter ant</name>
    <dbReference type="NCBI Taxonomy" id="12957"/>
    <lineage>
        <taxon>Eukaryota</taxon>
        <taxon>Metazoa</taxon>
        <taxon>Ecdysozoa</taxon>
        <taxon>Arthropoda</taxon>
        <taxon>Hexapoda</taxon>
        <taxon>Insecta</taxon>
        <taxon>Pterygota</taxon>
        <taxon>Neoptera</taxon>
        <taxon>Endopterygota</taxon>
        <taxon>Hymenoptera</taxon>
        <taxon>Apocrita</taxon>
        <taxon>Aculeata</taxon>
        <taxon>Formicoidea</taxon>
        <taxon>Formicidae</taxon>
        <taxon>Myrmicinae</taxon>
        <taxon>Atta</taxon>
    </lineage>
</organism>
<feature type="transmembrane region" description="Helical" evidence="6">
    <location>
        <begin position="473"/>
        <end position="496"/>
    </location>
</feature>
<dbReference type="PANTHER" id="PTHR21716">
    <property type="entry name" value="TRANSMEMBRANE PROTEIN"/>
    <property type="match status" value="1"/>
</dbReference>
<reference evidence="7" key="2">
    <citation type="submission" date="2016-04" db="UniProtKB">
        <authorList>
            <consortium name="EnsemblMetazoa"/>
        </authorList>
    </citation>
    <scope>IDENTIFICATION</scope>
</reference>
<evidence type="ECO:0000256" key="1">
    <source>
        <dbReference type="ARBA" id="ARBA00004141"/>
    </source>
</evidence>
<dbReference type="InterPro" id="IPR002549">
    <property type="entry name" value="AI-2E-like"/>
</dbReference>
<evidence type="ECO:0000313" key="8">
    <source>
        <dbReference type="Proteomes" id="UP000005205"/>
    </source>
</evidence>
<dbReference type="EnsemblMetazoa" id="XM_012199187.1">
    <property type="protein sequence ID" value="XP_012054577.1"/>
    <property type="gene ID" value="LOC105617633"/>
</dbReference>
<dbReference type="eggNOG" id="KOG2365">
    <property type="taxonomic scope" value="Eukaryota"/>
</dbReference>
<evidence type="ECO:0000256" key="2">
    <source>
        <dbReference type="ARBA" id="ARBA00009773"/>
    </source>
</evidence>
<feature type="transmembrane region" description="Helical" evidence="6">
    <location>
        <begin position="826"/>
        <end position="852"/>
    </location>
</feature>
<evidence type="ECO:0000256" key="6">
    <source>
        <dbReference type="SAM" id="Phobius"/>
    </source>
</evidence>
<evidence type="ECO:0000313" key="7">
    <source>
        <dbReference type="EnsemblMetazoa" id="XP_012054577.1"/>
    </source>
</evidence>
<dbReference type="FunCoup" id="A0A158NAL9">
    <property type="interactions" value="1228"/>
</dbReference>
<dbReference type="GO" id="GO:0005524">
    <property type="term" value="F:ATP binding"/>
    <property type="evidence" value="ECO:0007669"/>
    <property type="project" value="InterPro"/>
</dbReference>
<feature type="transmembrane region" description="Helical" evidence="6">
    <location>
        <begin position="194"/>
        <end position="213"/>
    </location>
</feature>
<feature type="transmembrane region" description="Helical" evidence="6">
    <location>
        <begin position="755"/>
        <end position="775"/>
    </location>
</feature>
<keyword evidence="3 6" id="KW-0812">Transmembrane</keyword>
<dbReference type="KEGG" id="acep:105617633"/>
<dbReference type="InterPro" id="IPR036640">
    <property type="entry name" value="ABC1_TM_sf"/>
</dbReference>